<accession>A0ABR7LX06</accession>
<reference evidence="1 2" key="1">
    <citation type="submission" date="2020-06" db="EMBL/GenBank/DDBJ databases">
        <title>Actinomadura xiongansis sp. nov., isolated from soil of Baiyangdian.</title>
        <authorList>
            <person name="Zhang X."/>
        </authorList>
    </citation>
    <scope>NUCLEOTIDE SEQUENCE [LARGE SCALE GENOMIC DNA]</scope>
    <source>
        <strain evidence="1 2">HBUM206468</strain>
    </source>
</reference>
<evidence type="ECO:0008006" key="3">
    <source>
        <dbReference type="Google" id="ProtNLM"/>
    </source>
</evidence>
<dbReference type="RefSeq" id="WP_187246119.1">
    <property type="nucleotide sequence ID" value="NZ_BAAAOK010000037.1"/>
</dbReference>
<name>A0ABR7LX06_9ACTN</name>
<gene>
    <name evidence="1" type="ORF">HKK74_26805</name>
</gene>
<sequence>MAAAVVVLLVVVGAIIRLSTGDGEETAGATKGGGKTGGQAGKAAQRLSAVRALRYTGSFSSNGISMQARLTVTRAGSGSGTITVGGDTADVIVVDGTTFLKAGRSFWRSHGGVTTNPEDYAGRWSRAATSTLDLDVKDVLASGTITQRLRAAGQSPVGNAEAINGTPSVKVTTADGEYQISRAQPHKLLRVKSTGTDTYQFDVAEVSATETAALFTDLQQKVTRLTDALDPGIRFPRAGDLKFSNCGSSGCTVKYSVTSLAVNDDNVRAVLKATIRANGRDLGSCTNRRSVGSSRTFDLSCTVTSSGWKSWVRWARSTPGSHSYQARARVVAESVSAGDVNGLLAKLRQEQQSA</sequence>
<protein>
    <recommendedName>
        <fullName evidence="3">LppX_LprAFG lipoprotein</fullName>
    </recommendedName>
</protein>
<evidence type="ECO:0000313" key="2">
    <source>
        <dbReference type="Proteomes" id="UP000805614"/>
    </source>
</evidence>
<evidence type="ECO:0000313" key="1">
    <source>
        <dbReference type="EMBL" id="MBC6469079.1"/>
    </source>
</evidence>
<proteinExistence type="predicted"/>
<dbReference type="Proteomes" id="UP000805614">
    <property type="component" value="Unassembled WGS sequence"/>
</dbReference>
<organism evidence="1 2">
    <name type="scientific">Actinomadura alba</name>
    <dbReference type="NCBI Taxonomy" id="406431"/>
    <lineage>
        <taxon>Bacteria</taxon>
        <taxon>Bacillati</taxon>
        <taxon>Actinomycetota</taxon>
        <taxon>Actinomycetes</taxon>
        <taxon>Streptosporangiales</taxon>
        <taxon>Thermomonosporaceae</taxon>
        <taxon>Actinomadura</taxon>
    </lineage>
</organism>
<comment type="caution">
    <text evidence="1">The sequence shown here is derived from an EMBL/GenBank/DDBJ whole genome shotgun (WGS) entry which is preliminary data.</text>
</comment>
<keyword evidence="2" id="KW-1185">Reference proteome</keyword>
<dbReference type="EMBL" id="JABVEC010000023">
    <property type="protein sequence ID" value="MBC6469079.1"/>
    <property type="molecule type" value="Genomic_DNA"/>
</dbReference>